<evidence type="ECO:0000256" key="8">
    <source>
        <dbReference type="RuleBase" id="RU363108"/>
    </source>
</evidence>
<evidence type="ECO:0000313" key="9">
    <source>
        <dbReference type="EMBL" id="CAH2986160.1"/>
    </source>
</evidence>
<evidence type="ECO:0000256" key="2">
    <source>
        <dbReference type="ARBA" id="ARBA00022475"/>
    </source>
</evidence>
<dbReference type="InterPro" id="IPR013604">
    <property type="entry name" value="7TM_chemorcpt"/>
</dbReference>
<dbReference type="Proteomes" id="UP001153292">
    <property type="component" value="Chromosome 21"/>
</dbReference>
<dbReference type="PANTHER" id="PTHR21143">
    <property type="entry name" value="INVERTEBRATE GUSTATORY RECEPTOR"/>
    <property type="match status" value="1"/>
</dbReference>
<feature type="transmembrane region" description="Helical" evidence="8">
    <location>
        <begin position="97"/>
        <end position="116"/>
    </location>
</feature>
<keyword evidence="2 8" id="KW-1003">Cell membrane</keyword>
<evidence type="ECO:0000256" key="6">
    <source>
        <dbReference type="ARBA" id="ARBA00023170"/>
    </source>
</evidence>
<gene>
    <name evidence="9" type="ORF">CHILSU_LOCUS5907</name>
</gene>
<evidence type="ECO:0000256" key="7">
    <source>
        <dbReference type="ARBA" id="ARBA00023224"/>
    </source>
</evidence>
<keyword evidence="10" id="KW-1185">Reference proteome</keyword>
<comment type="similarity">
    <text evidence="8">Belongs to the insect chemoreceptor superfamily. Gustatory receptor (GR) family.</text>
</comment>
<evidence type="ECO:0000256" key="1">
    <source>
        <dbReference type="ARBA" id="ARBA00004651"/>
    </source>
</evidence>
<dbReference type="EMBL" id="OU963914">
    <property type="protein sequence ID" value="CAH2986160.1"/>
    <property type="molecule type" value="Genomic_DNA"/>
</dbReference>
<proteinExistence type="inferred from homology"/>
<comment type="caution">
    <text evidence="8">Lacks conserved residue(s) required for the propagation of feature annotation.</text>
</comment>
<evidence type="ECO:0000256" key="4">
    <source>
        <dbReference type="ARBA" id="ARBA00022989"/>
    </source>
</evidence>
<sequence length="416" mass="47422">MDKENDFQTVKGSIKGDLSQCTVSGGVYRAMWWARCFGVAPLRFWKADRADGWRVRISPTAFVLGCIFVILLDISILASPFVNPNPHSRLRRSHTRWVILMANYIIMSCLTSNAVFGGRQRTRQIITCLDRVNKMDKTISAEYIKLSSGKDVKIYVIIILTILMSVLGSVVDCWEVVRVKLNTDINILFADLNNNPMFLMMHFIVMMTRLQFTLSSFKVFTTIRSINDVLEQVELTSSNRKYMLAVPGYRKLRPIEDVIRQMSSMYVSACDVVEQLDSCCGPNLLLLLMSCFLQLVTQSYWLSQNLFISMRSFPRMLSNLIWCVCQIMWLVEIVEPCHRTKLETGRTKLLISKLSGVLNTRPILVELEKLAQYLEMNQVGYAPLGICVLSRSLIAGILANVTTYLVVIIQFQTTDT</sequence>
<comment type="function">
    <text evidence="8">Gustatory receptor which mediates acceptance or avoidance behavior, depending on its substrates.</text>
</comment>
<feature type="transmembrane region" description="Helical" evidence="8">
    <location>
        <begin position="57"/>
        <end position="77"/>
    </location>
</feature>
<keyword evidence="6 8" id="KW-0675">Receptor</keyword>
<keyword evidence="3 8" id="KW-0812">Transmembrane</keyword>
<evidence type="ECO:0000256" key="5">
    <source>
        <dbReference type="ARBA" id="ARBA00023136"/>
    </source>
</evidence>
<keyword evidence="4 8" id="KW-1133">Transmembrane helix</keyword>
<comment type="subcellular location">
    <subcellularLocation>
        <location evidence="1 8">Cell membrane</location>
        <topology evidence="1 8">Multi-pass membrane protein</topology>
    </subcellularLocation>
</comment>
<feature type="transmembrane region" description="Helical" evidence="8">
    <location>
        <begin position="154"/>
        <end position="177"/>
    </location>
</feature>
<keyword evidence="5 8" id="KW-0472">Membrane</keyword>
<feature type="transmembrane region" description="Helical" evidence="8">
    <location>
        <begin position="197"/>
        <end position="217"/>
    </location>
</feature>
<dbReference type="Pfam" id="PF08395">
    <property type="entry name" value="7tm_7"/>
    <property type="match status" value="1"/>
</dbReference>
<keyword evidence="7 8" id="KW-0807">Transducer</keyword>
<dbReference type="PANTHER" id="PTHR21143:SF133">
    <property type="entry name" value="GUSTATORY AND PHEROMONE RECEPTOR 32A-RELATED"/>
    <property type="match status" value="1"/>
</dbReference>
<evidence type="ECO:0000256" key="3">
    <source>
        <dbReference type="ARBA" id="ARBA00022692"/>
    </source>
</evidence>
<accession>A0ABN8LAM5</accession>
<evidence type="ECO:0000313" key="10">
    <source>
        <dbReference type="Proteomes" id="UP001153292"/>
    </source>
</evidence>
<reference evidence="9" key="1">
    <citation type="submission" date="2021-12" db="EMBL/GenBank/DDBJ databases">
        <authorList>
            <person name="King R."/>
        </authorList>
    </citation>
    <scope>NUCLEOTIDE SEQUENCE</scope>
</reference>
<organism evidence="9 10">
    <name type="scientific">Chilo suppressalis</name>
    <name type="common">Asiatic rice borer moth</name>
    <dbReference type="NCBI Taxonomy" id="168631"/>
    <lineage>
        <taxon>Eukaryota</taxon>
        <taxon>Metazoa</taxon>
        <taxon>Ecdysozoa</taxon>
        <taxon>Arthropoda</taxon>
        <taxon>Hexapoda</taxon>
        <taxon>Insecta</taxon>
        <taxon>Pterygota</taxon>
        <taxon>Neoptera</taxon>
        <taxon>Endopterygota</taxon>
        <taxon>Lepidoptera</taxon>
        <taxon>Glossata</taxon>
        <taxon>Ditrysia</taxon>
        <taxon>Pyraloidea</taxon>
        <taxon>Crambidae</taxon>
        <taxon>Crambinae</taxon>
        <taxon>Chilo</taxon>
    </lineage>
</organism>
<name>A0ABN8LAM5_CHISP</name>
<protein>
    <recommendedName>
        <fullName evidence="8">Gustatory receptor</fullName>
    </recommendedName>
</protein>